<feature type="compositionally biased region" description="Low complexity" evidence="1">
    <location>
        <begin position="44"/>
        <end position="62"/>
    </location>
</feature>
<gene>
    <name evidence="3" type="ORF">JS278_00810</name>
</gene>
<organism evidence="3 4">
    <name type="scientific">Acidipropionibacterium virtanenii</name>
    <dbReference type="NCBI Taxonomy" id="2057246"/>
    <lineage>
        <taxon>Bacteria</taxon>
        <taxon>Bacillati</taxon>
        <taxon>Actinomycetota</taxon>
        <taxon>Actinomycetes</taxon>
        <taxon>Propionibacteriales</taxon>
        <taxon>Propionibacteriaceae</taxon>
        <taxon>Acidipropionibacterium</taxon>
    </lineage>
</organism>
<feature type="transmembrane region" description="Helical" evidence="2">
    <location>
        <begin position="20"/>
        <end position="41"/>
    </location>
</feature>
<accession>A0A344URU9</accession>
<sequence length="235" mass="25099">MAYLPVMKTPADLRARRRLIVLIATGTALVVLVVFGVYGLLTGPTRTPTENTAPTTETSSPSAPSPGVSPRPSRPVVPPVRASRDPETFAGTVAHALFTWDTTTGLMPLDYTSALLDVGDPTGTEQAGLAADLATYLPTRQAWAKLRPYATTQTLAIDSIRVPDSWPQAVQQAHPGQLPEGATAYTIHGTRHRDGTWNGKPTSAEQDVAFTVFIACPPGRDCYLLRLSGLDNPLD</sequence>
<evidence type="ECO:0000256" key="2">
    <source>
        <dbReference type="SAM" id="Phobius"/>
    </source>
</evidence>
<dbReference type="KEGG" id="acij:JS278_00810"/>
<dbReference type="AlphaFoldDB" id="A0A344URU9"/>
<evidence type="ECO:0000313" key="3">
    <source>
        <dbReference type="EMBL" id="AXE37997.1"/>
    </source>
</evidence>
<reference evidence="3 4" key="1">
    <citation type="submission" date="2017-12" db="EMBL/GenBank/DDBJ databases">
        <title>The whole genome sequence of the Acidipropionibacterium virtanenii sp. nov. type strain JS278.</title>
        <authorList>
            <person name="Laine P."/>
            <person name="Deptula P."/>
            <person name="Varmanen P."/>
            <person name="Auvinen P."/>
        </authorList>
    </citation>
    <scope>NUCLEOTIDE SEQUENCE [LARGE SCALE GENOMIC DNA]</scope>
    <source>
        <strain evidence="3 4">JS278</strain>
    </source>
</reference>
<name>A0A344URU9_9ACTN</name>
<feature type="region of interest" description="Disordered" evidence="1">
    <location>
        <begin position="44"/>
        <end position="84"/>
    </location>
</feature>
<dbReference type="EMBL" id="CP025198">
    <property type="protein sequence ID" value="AXE37997.1"/>
    <property type="molecule type" value="Genomic_DNA"/>
</dbReference>
<keyword evidence="2" id="KW-0812">Transmembrane</keyword>
<proteinExistence type="predicted"/>
<feature type="compositionally biased region" description="Pro residues" evidence="1">
    <location>
        <begin position="63"/>
        <end position="78"/>
    </location>
</feature>
<protein>
    <submittedName>
        <fullName evidence="3">Uncharacterized protein</fullName>
    </submittedName>
</protein>
<dbReference type="Proteomes" id="UP000251995">
    <property type="component" value="Chromosome"/>
</dbReference>
<evidence type="ECO:0000256" key="1">
    <source>
        <dbReference type="SAM" id="MobiDB-lite"/>
    </source>
</evidence>
<keyword evidence="2" id="KW-1133">Transmembrane helix</keyword>
<keyword evidence="2" id="KW-0472">Membrane</keyword>
<evidence type="ECO:0000313" key="4">
    <source>
        <dbReference type="Proteomes" id="UP000251995"/>
    </source>
</evidence>
<keyword evidence="4" id="KW-1185">Reference proteome</keyword>